<dbReference type="HOGENOM" id="CLU_2856085_0_0_1"/>
<dbReference type="Proteomes" id="UP000008064">
    <property type="component" value="Unassembled WGS sequence"/>
</dbReference>
<proteinExistence type="predicted"/>
<sequence length="68" mass="7219">MSDERGRYPKYGVKSKGKELEVGCGKGEKADELCTSGPGGLGTEGIYINGVTFGCEGEDDVEDWGRAE</sequence>
<reference evidence="1" key="1">
    <citation type="submission" date="2011-04" db="EMBL/GenBank/DDBJ databases">
        <title>Evolution of plant cell wall degrading machinery underlies the functional diversity of forest fungi.</title>
        <authorList>
            <consortium name="US DOE Joint Genome Institute (JGI-PGF)"/>
            <person name="Eastwood D.C."/>
            <person name="Floudas D."/>
            <person name="Binder M."/>
            <person name="Majcherczyk A."/>
            <person name="Schneider P."/>
            <person name="Aerts A."/>
            <person name="Asiegbu F.O."/>
            <person name="Baker S.E."/>
            <person name="Barry K."/>
            <person name="Bendiksby M."/>
            <person name="Blumentritt M."/>
            <person name="Coutinho P.M."/>
            <person name="Cullen D."/>
            <person name="Cullen D."/>
            <person name="Gathman A."/>
            <person name="Goodell B."/>
            <person name="Henrissat B."/>
            <person name="Ihrmark K."/>
            <person name="Kauserud H."/>
            <person name="Kohler A."/>
            <person name="LaButti K."/>
            <person name="Lapidus A."/>
            <person name="Lavin J.L."/>
            <person name="Lee Y.-H."/>
            <person name="Lindquist E."/>
            <person name="Lilly W."/>
            <person name="Lucas S."/>
            <person name="Morin E."/>
            <person name="Murat C."/>
            <person name="Oguiza J.A."/>
            <person name="Park J."/>
            <person name="Pisabarro A.G."/>
            <person name="Riley R."/>
            <person name="Rosling A."/>
            <person name="Salamov A."/>
            <person name="Schmidt O."/>
            <person name="Schmutz J."/>
            <person name="Skrede I."/>
            <person name="Stenlid J."/>
            <person name="Wiebenga A."/>
            <person name="Xie X."/>
            <person name="Kues U."/>
            <person name="Hibbett D.S."/>
            <person name="Hoffmeister D."/>
            <person name="Hogberg N."/>
            <person name="Martin F."/>
            <person name="Grigoriev I.V."/>
            <person name="Watkinson S.C."/>
        </authorList>
    </citation>
    <scope>NUCLEOTIDE SEQUENCE</scope>
    <source>
        <strain evidence="1">S7.9</strain>
    </source>
</reference>
<dbReference type="EMBL" id="GL945431">
    <property type="protein sequence ID" value="EGO27282.1"/>
    <property type="molecule type" value="Genomic_DNA"/>
</dbReference>
<dbReference type="RefSeq" id="XP_007315373.1">
    <property type="nucleotide sequence ID" value="XM_007315311.1"/>
</dbReference>
<name>F8NLX8_SERL9</name>
<evidence type="ECO:0000313" key="1">
    <source>
        <dbReference type="EMBL" id="EGO27282.1"/>
    </source>
</evidence>
<dbReference type="KEGG" id="sla:SERLADRAFT_381828"/>
<organism>
    <name type="scientific">Serpula lacrymans var. lacrymans (strain S7.9)</name>
    <name type="common">Dry rot fungus</name>
    <dbReference type="NCBI Taxonomy" id="578457"/>
    <lineage>
        <taxon>Eukaryota</taxon>
        <taxon>Fungi</taxon>
        <taxon>Dikarya</taxon>
        <taxon>Basidiomycota</taxon>
        <taxon>Agaricomycotina</taxon>
        <taxon>Agaricomycetes</taxon>
        <taxon>Agaricomycetidae</taxon>
        <taxon>Boletales</taxon>
        <taxon>Coniophorineae</taxon>
        <taxon>Serpulaceae</taxon>
        <taxon>Serpula</taxon>
    </lineage>
</organism>
<dbReference type="AlphaFoldDB" id="F8NLX8"/>
<protein>
    <submittedName>
        <fullName evidence="1">Uncharacterized protein</fullName>
    </submittedName>
</protein>
<accession>F8NLX8</accession>
<dbReference type="GeneID" id="18810966"/>
<gene>
    <name evidence="1" type="ORF">SERLADRAFT_381828</name>
</gene>